<name>A0AAD4QBQ3_9AGAM</name>
<dbReference type="InterPro" id="IPR012341">
    <property type="entry name" value="6hp_glycosidase-like_sf"/>
</dbReference>
<keyword evidence="2" id="KW-1185">Reference proteome</keyword>
<evidence type="ECO:0000313" key="2">
    <source>
        <dbReference type="Proteomes" id="UP001201163"/>
    </source>
</evidence>
<dbReference type="Proteomes" id="UP001201163">
    <property type="component" value="Unassembled WGS sequence"/>
</dbReference>
<gene>
    <name evidence="1" type="ORF">EDB92DRAFT_1944585</name>
</gene>
<protein>
    <submittedName>
        <fullName evidence="1">Uncharacterized protein</fullName>
    </submittedName>
</protein>
<comment type="caution">
    <text evidence="1">The sequence shown here is derived from an EMBL/GenBank/DDBJ whole genome shotgun (WGS) entry which is preliminary data.</text>
</comment>
<reference evidence="1" key="1">
    <citation type="submission" date="2022-01" db="EMBL/GenBank/DDBJ databases">
        <title>Comparative genomics reveals a dynamic genome evolution in the ectomycorrhizal milk-cap (Lactarius) mushrooms.</title>
        <authorList>
            <consortium name="DOE Joint Genome Institute"/>
            <person name="Lebreton A."/>
            <person name="Tang N."/>
            <person name="Kuo A."/>
            <person name="LaButti K."/>
            <person name="Drula E."/>
            <person name="Barry K."/>
            <person name="Clum A."/>
            <person name="Lipzen A."/>
            <person name="Mousain D."/>
            <person name="Ng V."/>
            <person name="Wang R."/>
            <person name="Wang X."/>
            <person name="Dai Y."/>
            <person name="Henrissat B."/>
            <person name="Grigoriev I.V."/>
            <person name="Guerin-Laguette A."/>
            <person name="Yu F."/>
            <person name="Martin F.M."/>
        </authorList>
    </citation>
    <scope>NUCLEOTIDE SEQUENCE</scope>
    <source>
        <strain evidence="1">QP</strain>
    </source>
</reference>
<accession>A0AAD4QBQ3</accession>
<dbReference type="AlphaFoldDB" id="A0AAD4QBQ3"/>
<dbReference type="SUPFAM" id="SSF48208">
    <property type="entry name" value="Six-hairpin glycosidases"/>
    <property type="match status" value="1"/>
</dbReference>
<dbReference type="GO" id="GO:0003824">
    <property type="term" value="F:catalytic activity"/>
    <property type="evidence" value="ECO:0007669"/>
    <property type="project" value="UniProtKB-ARBA"/>
</dbReference>
<dbReference type="EMBL" id="JAKELL010000018">
    <property type="protein sequence ID" value="KAH8993452.1"/>
    <property type="molecule type" value="Genomic_DNA"/>
</dbReference>
<dbReference type="InterPro" id="IPR008928">
    <property type="entry name" value="6-hairpin_glycosidase_sf"/>
</dbReference>
<organism evidence="1 2">
    <name type="scientific">Lactarius akahatsu</name>
    <dbReference type="NCBI Taxonomy" id="416441"/>
    <lineage>
        <taxon>Eukaryota</taxon>
        <taxon>Fungi</taxon>
        <taxon>Dikarya</taxon>
        <taxon>Basidiomycota</taxon>
        <taxon>Agaricomycotina</taxon>
        <taxon>Agaricomycetes</taxon>
        <taxon>Russulales</taxon>
        <taxon>Russulaceae</taxon>
        <taxon>Lactarius</taxon>
    </lineage>
</organism>
<sequence length="144" mass="16141">MVSVYNFVPPLGRDDATFQPCSPRALSSLKVVGITSRGFFAEDVFIGGHPQFFAIFNSAERLYDALITWDLTVFGSHVQVMTHKKGSPEYKVLRYVREWANKVAKATPDDHVLVECFHKKAHMDPAEWFAASHRRSPSSTPAGD</sequence>
<dbReference type="Gene3D" id="1.50.10.10">
    <property type="match status" value="1"/>
</dbReference>
<dbReference type="GO" id="GO:0005975">
    <property type="term" value="P:carbohydrate metabolic process"/>
    <property type="evidence" value="ECO:0007669"/>
    <property type="project" value="InterPro"/>
</dbReference>
<evidence type="ECO:0000313" key="1">
    <source>
        <dbReference type="EMBL" id="KAH8993452.1"/>
    </source>
</evidence>
<proteinExistence type="predicted"/>